<dbReference type="AlphaFoldDB" id="A0A319DQY0"/>
<dbReference type="PANTHER" id="PTHR12265">
    <property type="entry name" value="TRANSMEMBRANE PROTEIN 53"/>
    <property type="match status" value="1"/>
</dbReference>
<keyword evidence="1" id="KW-0472">Membrane</keyword>
<evidence type="ECO:0000313" key="3">
    <source>
        <dbReference type="Proteomes" id="UP000247810"/>
    </source>
</evidence>
<dbReference type="VEuPathDB" id="FungiDB:BO71DRAFT_299529"/>
<dbReference type="PANTHER" id="PTHR12265:SF36">
    <property type="entry name" value="P450, PUTATIVE (EUROFUNG)-RELATED"/>
    <property type="match status" value="1"/>
</dbReference>
<protein>
    <recommendedName>
        <fullName evidence="4">Indole-diterpene biosynthesis protein PaxU</fullName>
    </recommendedName>
</protein>
<accession>A0A319DQY0</accession>
<name>A0A319DQY0_9EURO</name>
<dbReference type="STRING" id="1448320.A0A319DQY0"/>
<dbReference type="InterPro" id="IPR008547">
    <property type="entry name" value="DUF829_TMEM53"/>
</dbReference>
<feature type="transmembrane region" description="Helical" evidence="1">
    <location>
        <begin position="162"/>
        <end position="182"/>
    </location>
</feature>
<sequence>TKLSPTIYLQEPLHSSSDSTADPHGQPQTVLLAFWMNAQPRAYTKYITQYQTLLPHARILILLITSASFLLPPNPTTEQARLSPAISALRAFSPQSEKVHIHLFSNGGVFTTTNLLTAYREATGHALPVSSILIDSAPGKPTIAGGFRAFSYVLPSNVVLRALGQMVLGLGLVMMFTGFWLCGVRDAVSLGRAALNDGGLVGEATEGVKRCYVYSESDELVEWRDVEEHADEAEKLEVGEVKKEKFTGSKHVCHMRVDSERYWGIVRELI</sequence>
<dbReference type="EMBL" id="KZ825798">
    <property type="protein sequence ID" value="PYH99961.1"/>
    <property type="molecule type" value="Genomic_DNA"/>
</dbReference>
<gene>
    <name evidence="2" type="ORF">BO71DRAFT_299529</name>
</gene>
<keyword evidence="3" id="KW-1185">Reference proteome</keyword>
<dbReference type="Pfam" id="PF05705">
    <property type="entry name" value="DUF829"/>
    <property type="match status" value="1"/>
</dbReference>
<organism evidence="2 3">
    <name type="scientific">Aspergillus ellipticus CBS 707.79</name>
    <dbReference type="NCBI Taxonomy" id="1448320"/>
    <lineage>
        <taxon>Eukaryota</taxon>
        <taxon>Fungi</taxon>
        <taxon>Dikarya</taxon>
        <taxon>Ascomycota</taxon>
        <taxon>Pezizomycotina</taxon>
        <taxon>Eurotiomycetes</taxon>
        <taxon>Eurotiomycetidae</taxon>
        <taxon>Eurotiales</taxon>
        <taxon>Aspergillaceae</taxon>
        <taxon>Aspergillus</taxon>
        <taxon>Aspergillus subgen. Circumdati</taxon>
    </lineage>
</organism>
<proteinExistence type="predicted"/>
<evidence type="ECO:0000256" key="1">
    <source>
        <dbReference type="SAM" id="Phobius"/>
    </source>
</evidence>
<dbReference type="Proteomes" id="UP000247810">
    <property type="component" value="Unassembled WGS sequence"/>
</dbReference>
<dbReference type="OrthoDB" id="77878at2759"/>
<evidence type="ECO:0008006" key="4">
    <source>
        <dbReference type="Google" id="ProtNLM"/>
    </source>
</evidence>
<evidence type="ECO:0000313" key="2">
    <source>
        <dbReference type="EMBL" id="PYH99961.1"/>
    </source>
</evidence>
<reference evidence="2 3" key="1">
    <citation type="submission" date="2018-02" db="EMBL/GenBank/DDBJ databases">
        <title>The genomes of Aspergillus section Nigri reveals drivers in fungal speciation.</title>
        <authorList>
            <consortium name="DOE Joint Genome Institute"/>
            <person name="Vesth T.C."/>
            <person name="Nybo J."/>
            <person name="Theobald S."/>
            <person name="Brandl J."/>
            <person name="Frisvad J.C."/>
            <person name="Nielsen K.F."/>
            <person name="Lyhne E.K."/>
            <person name="Kogle M.E."/>
            <person name="Kuo A."/>
            <person name="Riley R."/>
            <person name="Clum A."/>
            <person name="Nolan M."/>
            <person name="Lipzen A."/>
            <person name="Salamov A."/>
            <person name="Henrissat B."/>
            <person name="Wiebenga A."/>
            <person name="De vries R.P."/>
            <person name="Grigoriev I.V."/>
            <person name="Mortensen U.H."/>
            <person name="Andersen M.R."/>
            <person name="Baker S.E."/>
        </authorList>
    </citation>
    <scope>NUCLEOTIDE SEQUENCE [LARGE SCALE GENOMIC DNA]</scope>
    <source>
        <strain evidence="2 3">CBS 707.79</strain>
    </source>
</reference>
<feature type="non-terminal residue" evidence="2">
    <location>
        <position position="270"/>
    </location>
</feature>
<keyword evidence="1" id="KW-0812">Transmembrane</keyword>
<keyword evidence="1" id="KW-1133">Transmembrane helix</keyword>
<feature type="non-terminal residue" evidence="2">
    <location>
        <position position="1"/>
    </location>
</feature>